<dbReference type="Gene3D" id="1.10.132.20">
    <property type="entry name" value="Ribosome-recycling factor"/>
    <property type="match status" value="1"/>
</dbReference>
<name>A0A084F136_9BACT</name>
<proteinExistence type="inferred from homology"/>
<dbReference type="NCBIfam" id="TIGR00496">
    <property type="entry name" value="frr"/>
    <property type="match status" value="1"/>
</dbReference>
<comment type="similarity">
    <text evidence="1 3">Belongs to the RRF family.</text>
</comment>
<evidence type="ECO:0000256" key="1">
    <source>
        <dbReference type="ARBA" id="ARBA00005912"/>
    </source>
</evidence>
<evidence type="ECO:0000256" key="3">
    <source>
        <dbReference type="HAMAP-Rule" id="MF_00040"/>
    </source>
</evidence>
<dbReference type="InterPro" id="IPR023584">
    <property type="entry name" value="Ribosome_recyc_fac_dom"/>
</dbReference>
<dbReference type="InterPro" id="IPR036191">
    <property type="entry name" value="RRF_sf"/>
</dbReference>
<dbReference type="RefSeq" id="WP_051749382.1">
    <property type="nucleotide sequence ID" value="NZ_JFDP01000032.1"/>
</dbReference>
<keyword evidence="6" id="KW-1185">Reference proteome</keyword>
<dbReference type="Gene3D" id="3.30.1360.40">
    <property type="match status" value="1"/>
</dbReference>
<protein>
    <recommendedName>
        <fullName evidence="3">Ribosome-recycling factor</fullName>
        <shortName evidence="3">RRF</shortName>
    </recommendedName>
    <alternativeName>
        <fullName evidence="3">Ribosome-releasing factor</fullName>
    </alternativeName>
</protein>
<dbReference type="eggNOG" id="COG0233">
    <property type="taxonomic scope" value="Bacteria"/>
</dbReference>
<gene>
    <name evidence="3 5" type="primary">frr</name>
    <name evidence="5" type="ORF">UDIV_1910</name>
</gene>
<evidence type="ECO:0000313" key="6">
    <source>
        <dbReference type="Proteomes" id="UP000028537"/>
    </source>
</evidence>
<evidence type="ECO:0000259" key="4">
    <source>
        <dbReference type="Pfam" id="PF01765"/>
    </source>
</evidence>
<dbReference type="AlphaFoldDB" id="A0A084F136"/>
<dbReference type="Proteomes" id="UP000028537">
    <property type="component" value="Unassembled WGS sequence"/>
</dbReference>
<dbReference type="SUPFAM" id="SSF55194">
    <property type="entry name" value="Ribosome recycling factor, RRF"/>
    <property type="match status" value="1"/>
</dbReference>
<dbReference type="HAMAP" id="MF_00040">
    <property type="entry name" value="RRF"/>
    <property type="match status" value="1"/>
</dbReference>
<dbReference type="GO" id="GO:0006415">
    <property type="term" value="P:translational termination"/>
    <property type="evidence" value="ECO:0007669"/>
    <property type="project" value="UniProtKB-UniRule"/>
</dbReference>
<organism evidence="5 6">
    <name type="scientific">Ureaplasma diversum NCTC 246</name>
    <dbReference type="NCBI Taxonomy" id="1188241"/>
    <lineage>
        <taxon>Bacteria</taxon>
        <taxon>Bacillati</taxon>
        <taxon>Mycoplasmatota</taxon>
        <taxon>Mycoplasmoidales</taxon>
        <taxon>Mycoplasmoidaceae</taxon>
        <taxon>Ureaplasma</taxon>
    </lineage>
</organism>
<dbReference type="PANTHER" id="PTHR20982">
    <property type="entry name" value="RIBOSOME RECYCLING FACTOR"/>
    <property type="match status" value="1"/>
</dbReference>
<dbReference type="CDD" id="cd00520">
    <property type="entry name" value="RRF"/>
    <property type="match status" value="1"/>
</dbReference>
<evidence type="ECO:0000313" key="5">
    <source>
        <dbReference type="EMBL" id="KEZ23928.1"/>
    </source>
</evidence>
<dbReference type="EMBL" id="JFDP01000032">
    <property type="protein sequence ID" value="KEZ23928.1"/>
    <property type="molecule type" value="Genomic_DNA"/>
</dbReference>
<evidence type="ECO:0000256" key="2">
    <source>
        <dbReference type="ARBA" id="ARBA00022917"/>
    </source>
</evidence>
<dbReference type="OrthoDB" id="9804006at2"/>
<comment type="caution">
    <text evidence="5">The sequence shown here is derived from an EMBL/GenBank/DDBJ whole genome shotgun (WGS) entry which is preliminary data.</text>
</comment>
<dbReference type="Pfam" id="PF01765">
    <property type="entry name" value="RRF"/>
    <property type="match status" value="1"/>
</dbReference>
<dbReference type="GO" id="GO:0005737">
    <property type="term" value="C:cytoplasm"/>
    <property type="evidence" value="ECO:0007669"/>
    <property type="project" value="UniProtKB-SubCell"/>
</dbReference>
<reference evidence="5 6" key="1">
    <citation type="submission" date="2014-02" db="EMBL/GenBank/DDBJ databases">
        <title>Genome sequence of Ureaplasma diversum strain 246.</title>
        <authorList>
            <person name="Sirand-Pugnet P."/>
            <person name="Breton M."/>
            <person name="Dordet-Frisoni E."/>
            <person name="Baranowski E."/>
            <person name="Barre A."/>
            <person name="Couture C."/>
            <person name="Dupuy V."/>
            <person name="Gaurivaud P."/>
            <person name="Jacob D."/>
            <person name="Lemaitre C."/>
            <person name="Manso-Silvan L."/>
            <person name="Nikolski M."/>
            <person name="Nouvel L.-X."/>
            <person name="Poumarat F."/>
            <person name="Tardy F."/>
            <person name="Thebault P."/>
            <person name="Theil S."/>
            <person name="Citti C."/>
            <person name="Thiaucourt F."/>
            <person name="Blanchard A."/>
        </authorList>
    </citation>
    <scope>NUCLEOTIDE SEQUENCE [LARGE SCALE GENOMIC DNA]</scope>
    <source>
        <strain evidence="5 6">NCTC 246</strain>
    </source>
</reference>
<feature type="domain" description="Ribosome recycling factor" evidence="4">
    <location>
        <begin position="22"/>
        <end position="181"/>
    </location>
</feature>
<sequence length="183" mass="20946">MDFKPYEKMINSEVEHVYTWIHNEFIKLRTGRASPAILDGLLVDYYGEKTPINQLANISVPEPRVLLIKPYDRSSIKDVAAAINESNLGINPQVDADVIRLTFQAPTEDIRKGLVKKAKAIAEDAKIKVRRIRQDAQDKFKKEVGLVEDDKKYFQTELDNLTKEINKHIESLLANKEKDILTI</sequence>
<accession>A0A084F136</accession>
<keyword evidence="2 3" id="KW-0648">Protein biosynthesis</keyword>
<comment type="function">
    <text evidence="3">Responsible for the release of ribosomes from messenger RNA at the termination of protein biosynthesis. May increase the efficiency of translation by recycling ribosomes from one round of translation to another.</text>
</comment>
<dbReference type="PANTHER" id="PTHR20982:SF3">
    <property type="entry name" value="MITOCHONDRIAL RIBOSOME RECYCLING FACTOR PSEUDO 1"/>
    <property type="match status" value="1"/>
</dbReference>
<dbReference type="FunFam" id="3.30.1360.40:FF:000001">
    <property type="entry name" value="Ribosome-recycling factor"/>
    <property type="match status" value="1"/>
</dbReference>
<dbReference type="InterPro" id="IPR002661">
    <property type="entry name" value="Ribosome_recyc_fac"/>
</dbReference>
<dbReference type="GO" id="GO:0043023">
    <property type="term" value="F:ribosomal large subunit binding"/>
    <property type="evidence" value="ECO:0007669"/>
    <property type="project" value="TreeGrafter"/>
</dbReference>
<keyword evidence="3" id="KW-0963">Cytoplasm</keyword>
<comment type="subcellular location">
    <subcellularLocation>
        <location evidence="3">Cytoplasm</location>
    </subcellularLocation>
</comment>